<dbReference type="Proteomes" id="UP000239002">
    <property type="component" value="Unassembled WGS sequence"/>
</dbReference>
<dbReference type="InterPro" id="IPR027417">
    <property type="entry name" value="P-loop_NTPase"/>
</dbReference>
<organism evidence="3 4">
    <name type="scientific">Nonlabens xylanidelens</name>
    <dbReference type="NCBI Taxonomy" id="191564"/>
    <lineage>
        <taxon>Bacteria</taxon>
        <taxon>Pseudomonadati</taxon>
        <taxon>Bacteroidota</taxon>
        <taxon>Flavobacteriia</taxon>
        <taxon>Flavobacteriales</taxon>
        <taxon>Flavobacteriaceae</taxon>
        <taxon>Nonlabens</taxon>
    </lineage>
</organism>
<feature type="coiled-coil region" evidence="1">
    <location>
        <begin position="422"/>
        <end position="449"/>
    </location>
</feature>
<reference evidence="3 4" key="1">
    <citation type="submission" date="2018-02" db="EMBL/GenBank/DDBJ databases">
        <title>Genomic Encyclopedia of Archaeal and Bacterial Type Strains, Phase II (KMG-II): from individual species to whole genera.</title>
        <authorList>
            <person name="Goeker M."/>
        </authorList>
    </citation>
    <scope>NUCLEOTIDE SEQUENCE [LARGE SCALE GENOMIC DNA]</scope>
    <source>
        <strain evidence="3 4">DSM 16809</strain>
    </source>
</reference>
<dbReference type="InterPro" id="IPR038726">
    <property type="entry name" value="PDDEXK_AddAB-type"/>
</dbReference>
<accession>A0A2S6IR39</accession>
<gene>
    <name evidence="3" type="ORF">LY01_00399</name>
</gene>
<sequence length="909" mass="104487">MNSFLEKVLADLENNNIDVITATYVVPSRRVGIFLSRYLAQRIEQPVFLPKIYSVTEYIEQLGQVEIVNDLDLLPLFYKAYKSVETEGNVDSFDEFIGWATTILKDFNEMDRYLVDPEQFFNYLGSVKEMDHWALNQNPTLMVSKYLRFWKKLHLYYNAFQQLCLENETVYQGMAYRLAFAKAEQLSNNSTTKNKTIFLGLNALNTAESNIIQKLLEEDQACIYWDIDQYLMELSYHESGKFIRKFKKDWKYYDKNELKIYGNEYQSNKKIDIHGAAGNLSMIQVAVKLMEQIPQEELEDTAIILADERLLLPLLDAIPDNIAHFNVTMGLSLDQLPLSAFVYDIIKMHTEATEDGYYYKGVVNILESSFAFVLIDSDSRKLVKYIKENNLIYVTPSSFDEVIEGTILNKIMTPIQNVGELIKLIENVLLELKTKLLQEENRRLEIEQLLGITEVVQNLSTIVDNNEEIKDLKTVAYLYKQLVPFKNLDFIGEPVRGLQIMGLLETRALDYKNTIMLSVNEGILPAGKSTASYISNDMKYQFALPTYSEKDSVYAYHFYRLLHRVNHAAFIYNTEGDTLGGGEKSRFLTQLETDPNSKHIVSHQHYIFKNSAVKEELMVVEKEPSYFERLQQIASSGFSPSALTSYVRNPIDFYASKILRISQMEDVEENIAANTMGSIIHEALDKLYQPYVNKILINEDFDKIKKQIKPELDVAYQECYKSDSTPLGKNKIIYEVSLHYIKMMVQSDLDLVASGSELIIKSVERKLEAVIDVPEIGKVKIHGMVDRIDQLDGKLRIIDYKSGATAKGNVGIDPENFDIIIDDYGKAKAFQVLMYTYLYSHNEPFTEASAGIISFKNFDQGYIPFGFKAGRSYKEKMIDVAVLQDFEQVLFVLIKELFNKNIPLTEKPV</sequence>
<dbReference type="EMBL" id="PTJE01000001">
    <property type="protein sequence ID" value="PPK96576.1"/>
    <property type="molecule type" value="Genomic_DNA"/>
</dbReference>
<dbReference type="OrthoDB" id="9762792at2"/>
<evidence type="ECO:0000313" key="3">
    <source>
        <dbReference type="EMBL" id="PPK96576.1"/>
    </source>
</evidence>
<dbReference type="RefSeq" id="WP_104514127.1">
    <property type="nucleotide sequence ID" value="NZ_MQVW01000027.1"/>
</dbReference>
<evidence type="ECO:0000313" key="4">
    <source>
        <dbReference type="Proteomes" id="UP000239002"/>
    </source>
</evidence>
<feature type="domain" description="PD-(D/E)XK endonuclease-like" evidence="2">
    <location>
        <begin position="638"/>
        <end position="906"/>
    </location>
</feature>
<keyword evidence="4" id="KW-1185">Reference proteome</keyword>
<dbReference type="Gene3D" id="3.90.320.10">
    <property type="match status" value="1"/>
</dbReference>
<dbReference type="SUPFAM" id="SSF52980">
    <property type="entry name" value="Restriction endonuclease-like"/>
    <property type="match status" value="1"/>
</dbReference>
<comment type="caution">
    <text evidence="3">The sequence shown here is derived from an EMBL/GenBank/DDBJ whole genome shotgun (WGS) entry which is preliminary data.</text>
</comment>
<name>A0A2S6IR39_9FLAO</name>
<dbReference type="SUPFAM" id="SSF52540">
    <property type="entry name" value="P-loop containing nucleoside triphosphate hydrolases"/>
    <property type="match status" value="1"/>
</dbReference>
<dbReference type="Pfam" id="PF12705">
    <property type="entry name" value="PDDEXK_1"/>
    <property type="match status" value="1"/>
</dbReference>
<protein>
    <submittedName>
        <fullName evidence="3">PD-(D/E)XK nuclease superfamily protein</fullName>
    </submittedName>
</protein>
<evidence type="ECO:0000259" key="2">
    <source>
        <dbReference type="Pfam" id="PF12705"/>
    </source>
</evidence>
<dbReference type="AlphaFoldDB" id="A0A2S6IR39"/>
<dbReference type="InterPro" id="IPR011604">
    <property type="entry name" value="PDDEXK-like_dom_sf"/>
</dbReference>
<evidence type="ECO:0000256" key="1">
    <source>
        <dbReference type="SAM" id="Coils"/>
    </source>
</evidence>
<keyword evidence="1" id="KW-0175">Coiled coil</keyword>
<proteinExistence type="predicted"/>
<dbReference type="InterPro" id="IPR011335">
    <property type="entry name" value="Restrct_endonuc-II-like"/>
</dbReference>